<evidence type="ECO:0000313" key="4">
    <source>
        <dbReference type="Proteomes" id="UP000076738"/>
    </source>
</evidence>
<protein>
    <recommendedName>
        <fullName evidence="5">Pali-domain-containing protein</fullName>
    </recommendedName>
</protein>
<dbReference type="PANTHER" id="PTHR28019">
    <property type="entry name" value="CELL MEMBRANE PROTEIN YLR413W-RELATED"/>
    <property type="match status" value="1"/>
</dbReference>
<dbReference type="OrthoDB" id="3349852at2759"/>
<feature type="transmembrane region" description="Helical" evidence="2">
    <location>
        <begin position="232"/>
        <end position="255"/>
    </location>
</feature>
<sequence length="400" mass="42931">MVKGPVIIGVAQGLSLIAVILLVFAHVGQINTSKLPSSLSMVSMNVTSFASCLENSTGDPFPGMYQPNASAPLGEHLGLRDIYSWGFFSYCASVVTNTTVIQCTNHTFGYRFNPLDAMLSDILSNSSTISQFTIPQTTQFTNMTYLGNLSNAGFYLIFVGTLCAFLATVLAIKHHRLTFAISMSFLIASIVLVLAGSALWTTIVQGAMQINMTPAAGGSCLGIAVSHGTSQWLIWAAFAVLVLSLPPYVISFVSYDRALRPHEVRLDRHVSGRRYKDPTYYPPKSRALANVKRTSSDRAASGAANVNGRPPSSRQASRASTPARPAPTRQSSQVSAPARPRPSAERQASSYNTYPTRKGTVPPPTRQTSQNTAPSRKPPPTAPATPMRQGTVPSRKGTYG</sequence>
<feature type="compositionally biased region" description="Polar residues" evidence="1">
    <location>
        <begin position="346"/>
        <end position="355"/>
    </location>
</feature>
<dbReference type="Proteomes" id="UP000076738">
    <property type="component" value="Unassembled WGS sequence"/>
</dbReference>
<dbReference type="InterPro" id="IPR052413">
    <property type="entry name" value="SUR7_domain"/>
</dbReference>
<gene>
    <name evidence="3" type="ORF">CALVIDRAFT_211940</name>
</gene>
<evidence type="ECO:0000256" key="1">
    <source>
        <dbReference type="SAM" id="MobiDB-lite"/>
    </source>
</evidence>
<feature type="transmembrane region" description="Helical" evidence="2">
    <location>
        <begin position="7"/>
        <end position="27"/>
    </location>
</feature>
<feature type="compositionally biased region" description="Low complexity" evidence="1">
    <location>
        <begin position="309"/>
        <end position="330"/>
    </location>
</feature>
<feature type="transmembrane region" description="Helical" evidence="2">
    <location>
        <begin position="179"/>
        <end position="203"/>
    </location>
</feature>
<evidence type="ECO:0000313" key="3">
    <source>
        <dbReference type="EMBL" id="KZP00761.1"/>
    </source>
</evidence>
<dbReference type="AlphaFoldDB" id="A0A167RC59"/>
<dbReference type="Pfam" id="PF06687">
    <property type="entry name" value="SUR7"/>
    <property type="match status" value="1"/>
</dbReference>
<keyword evidence="2" id="KW-1133">Transmembrane helix</keyword>
<feature type="region of interest" description="Disordered" evidence="1">
    <location>
        <begin position="273"/>
        <end position="400"/>
    </location>
</feature>
<dbReference type="PANTHER" id="PTHR28019:SF2">
    <property type="entry name" value="CELL MEMBRANE PROTEIN YLR413W-RELATED"/>
    <property type="match status" value="1"/>
</dbReference>
<feature type="transmembrane region" description="Helical" evidence="2">
    <location>
        <begin position="152"/>
        <end position="172"/>
    </location>
</feature>
<evidence type="ECO:0008006" key="5">
    <source>
        <dbReference type="Google" id="ProtNLM"/>
    </source>
</evidence>
<reference evidence="3 4" key="1">
    <citation type="journal article" date="2016" name="Mol. Biol. Evol.">
        <title>Comparative Genomics of Early-Diverging Mushroom-Forming Fungi Provides Insights into the Origins of Lignocellulose Decay Capabilities.</title>
        <authorList>
            <person name="Nagy L.G."/>
            <person name="Riley R."/>
            <person name="Tritt A."/>
            <person name="Adam C."/>
            <person name="Daum C."/>
            <person name="Floudas D."/>
            <person name="Sun H."/>
            <person name="Yadav J.S."/>
            <person name="Pangilinan J."/>
            <person name="Larsson K.H."/>
            <person name="Matsuura K."/>
            <person name="Barry K."/>
            <person name="Labutti K."/>
            <person name="Kuo R."/>
            <person name="Ohm R.A."/>
            <person name="Bhattacharya S.S."/>
            <person name="Shirouzu T."/>
            <person name="Yoshinaga Y."/>
            <person name="Martin F.M."/>
            <person name="Grigoriev I.V."/>
            <person name="Hibbett D.S."/>
        </authorList>
    </citation>
    <scope>NUCLEOTIDE SEQUENCE [LARGE SCALE GENOMIC DNA]</scope>
    <source>
        <strain evidence="3 4">TUFC12733</strain>
    </source>
</reference>
<dbReference type="EMBL" id="KV417268">
    <property type="protein sequence ID" value="KZP00761.1"/>
    <property type="molecule type" value="Genomic_DNA"/>
</dbReference>
<keyword evidence="4" id="KW-1185">Reference proteome</keyword>
<dbReference type="GO" id="GO:0031505">
    <property type="term" value="P:fungal-type cell wall organization"/>
    <property type="evidence" value="ECO:0007669"/>
    <property type="project" value="TreeGrafter"/>
</dbReference>
<name>A0A167RC59_CALVF</name>
<keyword evidence="2" id="KW-0472">Membrane</keyword>
<dbReference type="InterPro" id="IPR009571">
    <property type="entry name" value="SUR7/Rim9-like_fungi"/>
</dbReference>
<dbReference type="GO" id="GO:0051285">
    <property type="term" value="C:cell cortex of cell tip"/>
    <property type="evidence" value="ECO:0007669"/>
    <property type="project" value="TreeGrafter"/>
</dbReference>
<dbReference type="GO" id="GO:0005886">
    <property type="term" value="C:plasma membrane"/>
    <property type="evidence" value="ECO:0007669"/>
    <property type="project" value="InterPro"/>
</dbReference>
<keyword evidence="2" id="KW-0812">Transmembrane</keyword>
<evidence type="ECO:0000256" key="2">
    <source>
        <dbReference type="SAM" id="Phobius"/>
    </source>
</evidence>
<accession>A0A167RC59</accession>
<organism evidence="3 4">
    <name type="scientific">Calocera viscosa (strain TUFC12733)</name>
    <dbReference type="NCBI Taxonomy" id="1330018"/>
    <lineage>
        <taxon>Eukaryota</taxon>
        <taxon>Fungi</taxon>
        <taxon>Dikarya</taxon>
        <taxon>Basidiomycota</taxon>
        <taxon>Agaricomycotina</taxon>
        <taxon>Dacrymycetes</taxon>
        <taxon>Dacrymycetales</taxon>
        <taxon>Dacrymycetaceae</taxon>
        <taxon>Calocera</taxon>
    </lineage>
</organism>
<proteinExistence type="predicted"/>